<dbReference type="EMBL" id="JANJYJ010000003">
    <property type="protein sequence ID" value="KAK3224528.1"/>
    <property type="molecule type" value="Genomic_DNA"/>
</dbReference>
<name>A0AAE0EDM4_9ROSI</name>
<dbReference type="PANTHER" id="PTHR46890:SF48">
    <property type="entry name" value="RNA-DIRECTED DNA POLYMERASE"/>
    <property type="match status" value="1"/>
</dbReference>
<dbReference type="InterPro" id="IPR052343">
    <property type="entry name" value="Retrotransposon-Effector_Assoc"/>
</dbReference>
<gene>
    <name evidence="1" type="ORF">Dsin_011553</name>
</gene>
<organism evidence="1 2">
    <name type="scientific">Dipteronia sinensis</name>
    <dbReference type="NCBI Taxonomy" id="43782"/>
    <lineage>
        <taxon>Eukaryota</taxon>
        <taxon>Viridiplantae</taxon>
        <taxon>Streptophyta</taxon>
        <taxon>Embryophyta</taxon>
        <taxon>Tracheophyta</taxon>
        <taxon>Spermatophyta</taxon>
        <taxon>Magnoliopsida</taxon>
        <taxon>eudicotyledons</taxon>
        <taxon>Gunneridae</taxon>
        <taxon>Pentapetalae</taxon>
        <taxon>rosids</taxon>
        <taxon>malvids</taxon>
        <taxon>Sapindales</taxon>
        <taxon>Sapindaceae</taxon>
        <taxon>Hippocastanoideae</taxon>
        <taxon>Acereae</taxon>
        <taxon>Dipteronia</taxon>
    </lineage>
</organism>
<evidence type="ECO:0000313" key="2">
    <source>
        <dbReference type="Proteomes" id="UP001281410"/>
    </source>
</evidence>
<dbReference type="PANTHER" id="PTHR46890">
    <property type="entry name" value="NON-LTR RETROLELEMENT REVERSE TRANSCRIPTASE-LIKE PROTEIN-RELATED"/>
    <property type="match status" value="1"/>
</dbReference>
<reference evidence="1" key="1">
    <citation type="journal article" date="2023" name="Plant J.">
        <title>Genome sequences and population genomics provide insights into the demographic history, inbreeding, and mutation load of two 'living fossil' tree species of Dipteronia.</title>
        <authorList>
            <person name="Feng Y."/>
            <person name="Comes H.P."/>
            <person name="Chen J."/>
            <person name="Zhu S."/>
            <person name="Lu R."/>
            <person name="Zhang X."/>
            <person name="Li P."/>
            <person name="Qiu J."/>
            <person name="Olsen K.M."/>
            <person name="Qiu Y."/>
        </authorList>
    </citation>
    <scope>NUCLEOTIDE SEQUENCE</scope>
    <source>
        <strain evidence="1">NBL</strain>
    </source>
</reference>
<comment type="caution">
    <text evidence="1">The sequence shown here is derived from an EMBL/GenBank/DDBJ whole genome shotgun (WGS) entry which is preliminary data.</text>
</comment>
<dbReference type="Proteomes" id="UP001281410">
    <property type="component" value="Unassembled WGS sequence"/>
</dbReference>
<evidence type="ECO:0008006" key="3">
    <source>
        <dbReference type="Google" id="ProtNLM"/>
    </source>
</evidence>
<evidence type="ECO:0000313" key="1">
    <source>
        <dbReference type="EMBL" id="KAK3224528.1"/>
    </source>
</evidence>
<proteinExistence type="predicted"/>
<sequence>MNEKGGGSNKSISEMLAFRKAVEDYDLIDLGFSGPIFTWNNKREGRKNIQERGKGFKFEPFRLQEVDIERVVEQAWDEKGKSHLTKELKSKQSWCAAKLSAWSAEPFGSLHNRIGNIQREIEELYMRCSYDGVMISIRTLGKKLKGLLIREEVYLKQRSMDDWLSAGDRNSKYFNVKATTRKRKNSISKLLDDNGQFHDSDTRLSQVIHNYFSTLFKSSVPSPGDIANASVGIGSSLSSVMIGELSRPYSAEEIKRAIFDMGPTKAHGPDGFHAIFFQKFWKMVGTEVTNVCLRVLSSEMAVTDFNQTNMTMILKVQNLISLKDFRSISLCSVVYKMMMKTLANRLNACLPAIISPNQSAFVPGR</sequence>
<dbReference type="AlphaFoldDB" id="A0AAE0EDM4"/>
<keyword evidence="2" id="KW-1185">Reference proteome</keyword>
<accession>A0AAE0EDM4</accession>
<protein>
    <recommendedName>
        <fullName evidence="3">Reverse transcriptase domain-containing protein</fullName>
    </recommendedName>
</protein>